<name>A0ABM6T6U7_9BACE</name>
<gene>
    <name evidence="1" type="ORF">C4H11_05035</name>
</gene>
<dbReference type="Proteomes" id="UP000238304">
    <property type="component" value="Chromosome"/>
</dbReference>
<protein>
    <recommendedName>
        <fullName evidence="3">DUF2946 domain-containing protein</fullName>
    </recommendedName>
</protein>
<sequence length="113" mass="13087">MERKRKNKVFVAWLLLLTLMPFFAVKALHFHHSEAEISACHSGETHSHTSDDCAICHFMLSPFTQAESFQIHIYLSFFNYQPIYATDKDCPTIPYPYHLRAPPTAPISYLWAV</sequence>
<accession>A0ABM6T6U7</accession>
<evidence type="ECO:0000313" key="1">
    <source>
        <dbReference type="EMBL" id="AVM52390.1"/>
    </source>
</evidence>
<evidence type="ECO:0008006" key="3">
    <source>
        <dbReference type="Google" id="ProtNLM"/>
    </source>
</evidence>
<proteinExistence type="predicted"/>
<dbReference type="RefSeq" id="WP_106040718.1">
    <property type="nucleotide sequence ID" value="NZ_CP027231.1"/>
</dbReference>
<dbReference type="EMBL" id="CP027231">
    <property type="protein sequence ID" value="AVM52390.1"/>
    <property type="molecule type" value="Genomic_DNA"/>
</dbReference>
<keyword evidence="2" id="KW-1185">Reference proteome</keyword>
<reference evidence="1 2" key="1">
    <citation type="submission" date="2018-02" db="EMBL/GenBank/DDBJ databases">
        <authorList>
            <person name="Holder M.E."/>
            <person name="Ajami N.J."/>
            <person name="Petrosino J.F."/>
        </authorList>
    </citation>
    <scope>NUCLEOTIDE SEQUENCE [LARGE SCALE GENOMIC DNA]</scope>
    <source>
        <strain evidence="1 2">ATCC 33285</strain>
    </source>
</reference>
<evidence type="ECO:0000313" key="2">
    <source>
        <dbReference type="Proteomes" id="UP000238304"/>
    </source>
</evidence>
<organism evidence="1 2">
    <name type="scientific">Bacteroides zoogleoformans</name>
    <dbReference type="NCBI Taxonomy" id="28119"/>
    <lineage>
        <taxon>Bacteria</taxon>
        <taxon>Pseudomonadati</taxon>
        <taxon>Bacteroidota</taxon>
        <taxon>Bacteroidia</taxon>
        <taxon>Bacteroidales</taxon>
        <taxon>Bacteroidaceae</taxon>
        <taxon>Bacteroides</taxon>
    </lineage>
</organism>